<evidence type="ECO:0000256" key="1">
    <source>
        <dbReference type="SAM" id="MobiDB-lite"/>
    </source>
</evidence>
<dbReference type="EMBL" id="MU250545">
    <property type="protein sequence ID" value="KAG7443334.1"/>
    <property type="molecule type" value="Genomic_DNA"/>
</dbReference>
<feature type="region of interest" description="Disordered" evidence="1">
    <location>
        <begin position="84"/>
        <end position="132"/>
    </location>
</feature>
<reference evidence="2" key="1">
    <citation type="submission" date="2020-11" db="EMBL/GenBank/DDBJ databases">
        <title>Adaptations for nitrogen fixation in a non-lichenized fungal sporocarp promotes dispersal by wood-feeding termites.</title>
        <authorList>
            <consortium name="DOE Joint Genome Institute"/>
            <person name="Koch R.A."/>
            <person name="Yoon G."/>
            <person name="Arayal U."/>
            <person name="Lail K."/>
            <person name="Amirebrahimi M."/>
            <person name="Labutti K."/>
            <person name="Lipzen A."/>
            <person name="Riley R."/>
            <person name="Barry K."/>
            <person name="Henrissat B."/>
            <person name="Grigoriev I.V."/>
            <person name="Herr J.R."/>
            <person name="Aime M.C."/>
        </authorList>
    </citation>
    <scope>NUCLEOTIDE SEQUENCE</scope>
    <source>
        <strain evidence="2">MCA 3950</strain>
    </source>
</reference>
<dbReference type="AlphaFoldDB" id="A0A9P7VMB1"/>
<dbReference type="GeneID" id="66099796"/>
<name>A0A9P7VMB1_9AGAR</name>
<accession>A0A9P7VMB1</accession>
<evidence type="ECO:0000313" key="2">
    <source>
        <dbReference type="EMBL" id="KAG7443334.1"/>
    </source>
</evidence>
<protein>
    <submittedName>
        <fullName evidence="2">Uncharacterized protein</fullName>
    </submittedName>
</protein>
<evidence type="ECO:0000313" key="3">
    <source>
        <dbReference type="Proteomes" id="UP000812287"/>
    </source>
</evidence>
<keyword evidence="3" id="KW-1185">Reference proteome</keyword>
<dbReference type="Proteomes" id="UP000812287">
    <property type="component" value="Unassembled WGS sequence"/>
</dbReference>
<dbReference type="RefSeq" id="XP_043036834.1">
    <property type="nucleotide sequence ID" value="XM_043177509.1"/>
</dbReference>
<proteinExistence type="predicted"/>
<gene>
    <name evidence="2" type="ORF">BT62DRAFT_1009115</name>
</gene>
<comment type="caution">
    <text evidence="2">The sequence shown here is derived from an EMBL/GenBank/DDBJ whole genome shotgun (WGS) entry which is preliminary data.</text>
</comment>
<feature type="compositionally biased region" description="Polar residues" evidence="1">
    <location>
        <begin position="98"/>
        <end position="107"/>
    </location>
</feature>
<sequence length="132" mass="14513">MKFGARLDVFVFSVPSTTVGMIPATDRHAQGYHAFEQEPSPRLLVSLYGTPHARLVSSLSILNTSLCGLATRVLHILPSRTSMPMASRNIVPDPASMPSRSTHTSAELTFAKRNDSSPDQWQPSPKRQPSKR</sequence>
<organism evidence="2 3">
    <name type="scientific">Guyanagaster necrorhizus</name>
    <dbReference type="NCBI Taxonomy" id="856835"/>
    <lineage>
        <taxon>Eukaryota</taxon>
        <taxon>Fungi</taxon>
        <taxon>Dikarya</taxon>
        <taxon>Basidiomycota</taxon>
        <taxon>Agaricomycotina</taxon>
        <taxon>Agaricomycetes</taxon>
        <taxon>Agaricomycetidae</taxon>
        <taxon>Agaricales</taxon>
        <taxon>Marasmiineae</taxon>
        <taxon>Physalacriaceae</taxon>
        <taxon>Guyanagaster</taxon>
    </lineage>
</organism>
<feature type="compositionally biased region" description="Polar residues" evidence="1">
    <location>
        <begin position="117"/>
        <end position="132"/>
    </location>
</feature>